<dbReference type="PANTHER" id="PTHR30386:SF17">
    <property type="entry name" value="ALKALINE PROTEASE SECRETION PROTEIN APRE"/>
    <property type="match status" value="1"/>
</dbReference>
<gene>
    <name evidence="12" type="ORF">GRI44_02660</name>
</gene>
<evidence type="ECO:0000256" key="6">
    <source>
        <dbReference type="ARBA" id="ARBA00022692"/>
    </source>
</evidence>
<dbReference type="InterPro" id="IPR058982">
    <property type="entry name" value="Beta-barrel_AprE"/>
</dbReference>
<keyword evidence="4 9" id="KW-1003">Cell membrane</keyword>
<reference evidence="12 13" key="1">
    <citation type="submission" date="2019-12" db="EMBL/GenBank/DDBJ databases">
        <title>Genomic-based taxomic classification of the family Erythrobacteraceae.</title>
        <authorList>
            <person name="Xu L."/>
        </authorList>
    </citation>
    <scope>NUCLEOTIDE SEQUENCE [LARGE SCALE GENOMIC DNA]</scope>
    <source>
        <strain evidence="12 13">KCTC 52259</strain>
    </source>
</reference>
<evidence type="ECO:0000313" key="12">
    <source>
        <dbReference type="EMBL" id="MXP13655.1"/>
    </source>
</evidence>
<dbReference type="PRINTS" id="PR01490">
    <property type="entry name" value="RTXTOXIND"/>
</dbReference>
<proteinExistence type="inferred from homology"/>
<dbReference type="RefSeq" id="WP_160599910.1">
    <property type="nucleotide sequence ID" value="NZ_WTYU01000001.1"/>
</dbReference>
<dbReference type="Proteomes" id="UP000473531">
    <property type="component" value="Unassembled WGS sequence"/>
</dbReference>
<dbReference type="GO" id="GO:0005886">
    <property type="term" value="C:plasma membrane"/>
    <property type="evidence" value="ECO:0007669"/>
    <property type="project" value="UniProtKB-SubCell"/>
</dbReference>
<comment type="caution">
    <text evidence="12">The sequence shown here is derived from an EMBL/GenBank/DDBJ whole genome shotgun (WGS) entry which is preliminary data.</text>
</comment>
<dbReference type="OrthoDB" id="9810980at2"/>
<dbReference type="Gene3D" id="2.40.50.100">
    <property type="match status" value="1"/>
</dbReference>
<keyword evidence="8 9" id="KW-0472">Membrane</keyword>
<evidence type="ECO:0000256" key="9">
    <source>
        <dbReference type="RuleBase" id="RU365093"/>
    </source>
</evidence>
<feature type="domain" description="AprE-like long alpha-helical hairpin" evidence="10">
    <location>
        <begin position="115"/>
        <end position="301"/>
    </location>
</feature>
<name>A0A6L7GDT9_9SPHN</name>
<evidence type="ECO:0000259" key="11">
    <source>
        <dbReference type="Pfam" id="PF26002"/>
    </source>
</evidence>
<keyword evidence="6 9" id="KW-0812">Transmembrane</keyword>
<dbReference type="Pfam" id="PF26002">
    <property type="entry name" value="Beta-barrel_AprE"/>
    <property type="match status" value="1"/>
</dbReference>
<evidence type="ECO:0000256" key="1">
    <source>
        <dbReference type="ARBA" id="ARBA00004377"/>
    </source>
</evidence>
<organism evidence="12 13">
    <name type="scientific">Allopontixanthobacter confluentis</name>
    <dbReference type="NCBI Taxonomy" id="1849021"/>
    <lineage>
        <taxon>Bacteria</taxon>
        <taxon>Pseudomonadati</taxon>
        <taxon>Pseudomonadota</taxon>
        <taxon>Alphaproteobacteria</taxon>
        <taxon>Sphingomonadales</taxon>
        <taxon>Erythrobacteraceae</taxon>
        <taxon>Allopontixanthobacter</taxon>
    </lineage>
</organism>
<keyword evidence="3 9" id="KW-0813">Transport</keyword>
<dbReference type="NCBIfam" id="TIGR01843">
    <property type="entry name" value="type_I_hlyD"/>
    <property type="match status" value="1"/>
</dbReference>
<dbReference type="GO" id="GO:0015031">
    <property type="term" value="P:protein transport"/>
    <property type="evidence" value="ECO:0007669"/>
    <property type="project" value="InterPro"/>
</dbReference>
<sequence length="462" mass="50098">MSDQLPASQGARELTGAAAPMHQAYAAAEDGIGKEKKLAAIIGGVFFVLFMGWAAFTPLDSGAIGTGSIVVAGNKQAVQHNEGGVVSALNVKEGETVRKGDVLLELDSDTLVASERGITSEYLSLLAERERLQAEQSGAGTFTAPAEFAGLTGQNKQFAVQAMDTQRRLFAARKGTVSSQKGVLGQRSRQNDERIEGLRRQLQSNRDQQRLIDDELGALRELESRGFASKSRVREVDRTAAALSGSEGQIEAQIAAARESIGENAMQSVTLSREIIEEASSRLREVSDRLDQLRPQLRAIRSELSRATVRAPASGKVVELNAFTVGGVIRAGETIMQIVPDNRELLVDVQISPRDADDVTVGQVAQVRFPSLQERTLPILTGVVTSMSADNLTDERTGASYFKVQVRVPEDEMAILSTVRDNKNPLRPGLPAEIIVPLRKRTVLQYLTEPLTQMLWLAGRED</sequence>
<keyword evidence="5 9" id="KW-0997">Cell inner membrane</keyword>
<evidence type="ECO:0000256" key="8">
    <source>
        <dbReference type="ARBA" id="ARBA00023136"/>
    </source>
</evidence>
<dbReference type="Gene3D" id="2.40.30.170">
    <property type="match status" value="1"/>
</dbReference>
<dbReference type="EMBL" id="WTYU01000001">
    <property type="protein sequence ID" value="MXP13655.1"/>
    <property type="molecule type" value="Genomic_DNA"/>
</dbReference>
<dbReference type="InterPro" id="IPR050739">
    <property type="entry name" value="MFP"/>
</dbReference>
<accession>A0A6L7GDT9</accession>
<dbReference type="PANTHER" id="PTHR30386">
    <property type="entry name" value="MEMBRANE FUSION SUBUNIT OF EMRAB-TOLC MULTIDRUG EFFLUX PUMP"/>
    <property type="match status" value="1"/>
</dbReference>
<feature type="domain" description="AprE-like beta-barrel" evidence="11">
    <location>
        <begin position="345"/>
        <end position="437"/>
    </location>
</feature>
<evidence type="ECO:0000313" key="13">
    <source>
        <dbReference type="Proteomes" id="UP000473531"/>
    </source>
</evidence>
<comment type="similarity">
    <text evidence="2 9">Belongs to the membrane fusion protein (MFP) (TC 8.A.1) family.</text>
</comment>
<feature type="transmembrane region" description="Helical" evidence="9">
    <location>
        <begin position="38"/>
        <end position="56"/>
    </location>
</feature>
<keyword evidence="13" id="KW-1185">Reference proteome</keyword>
<evidence type="ECO:0000256" key="4">
    <source>
        <dbReference type="ARBA" id="ARBA00022475"/>
    </source>
</evidence>
<evidence type="ECO:0000259" key="10">
    <source>
        <dbReference type="Pfam" id="PF25994"/>
    </source>
</evidence>
<dbReference type="InterPro" id="IPR058781">
    <property type="entry name" value="HH_AprE-like"/>
</dbReference>
<dbReference type="InterPro" id="IPR010129">
    <property type="entry name" value="T1SS_HlyD"/>
</dbReference>
<evidence type="ECO:0000256" key="3">
    <source>
        <dbReference type="ARBA" id="ARBA00022448"/>
    </source>
</evidence>
<dbReference type="AlphaFoldDB" id="A0A6L7GDT9"/>
<keyword evidence="7 9" id="KW-1133">Transmembrane helix</keyword>
<dbReference type="Pfam" id="PF25994">
    <property type="entry name" value="HH_AprE"/>
    <property type="match status" value="1"/>
</dbReference>
<evidence type="ECO:0000256" key="5">
    <source>
        <dbReference type="ARBA" id="ARBA00022519"/>
    </source>
</evidence>
<protein>
    <recommendedName>
        <fullName evidence="9">Membrane fusion protein (MFP) family protein</fullName>
    </recommendedName>
</protein>
<evidence type="ECO:0000256" key="7">
    <source>
        <dbReference type="ARBA" id="ARBA00022989"/>
    </source>
</evidence>
<evidence type="ECO:0000256" key="2">
    <source>
        <dbReference type="ARBA" id="ARBA00009477"/>
    </source>
</evidence>
<comment type="subcellular location">
    <subcellularLocation>
        <location evidence="1 9">Cell inner membrane</location>
        <topology evidence="1 9">Single-pass membrane protein</topology>
    </subcellularLocation>
</comment>